<gene>
    <name evidence="1" type="ORF">Taro_005695</name>
</gene>
<evidence type="ECO:0000313" key="1">
    <source>
        <dbReference type="EMBL" id="MQL73352.1"/>
    </source>
</evidence>
<organism evidence="1 2">
    <name type="scientific">Colocasia esculenta</name>
    <name type="common">Wild taro</name>
    <name type="synonym">Arum esculentum</name>
    <dbReference type="NCBI Taxonomy" id="4460"/>
    <lineage>
        <taxon>Eukaryota</taxon>
        <taxon>Viridiplantae</taxon>
        <taxon>Streptophyta</taxon>
        <taxon>Embryophyta</taxon>
        <taxon>Tracheophyta</taxon>
        <taxon>Spermatophyta</taxon>
        <taxon>Magnoliopsida</taxon>
        <taxon>Liliopsida</taxon>
        <taxon>Araceae</taxon>
        <taxon>Aroideae</taxon>
        <taxon>Colocasieae</taxon>
        <taxon>Colocasia</taxon>
    </lineage>
</organism>
<protein>
    <submittedName>
        <fullName evidence="1">Uncharacterized protein</fullName>
    </submittedName>
</protein>
<name>A0A843TLN5_COLES</name>
<dbReference type="EMBL" id="NMUH01000162">
    <property type="protein sequence ID" value="MQL73352.1"/>
    <property type="molecule type" value="Genomic_DNA"/>
</dbReference>
<reference evidence="1" key="1">
    <citation type="submission" date="2017-07" db="EMBL/GenBank/DDBJ databases">
        <title>Taro Niue Genome Assembly and Annotation.</title>
        <authorList>
            <person name="Atibalentja N."/>
            <person name="Keating K."/>
            <person name="Fields C.J."/>
        </authorList>
    </citation>
    <scope>NUCLEOTIDE SEQUENCE</scope>
    <source>
        <strain evidence="1">Niue_2</strain>
        <tissue evidence="1">Leaf</tissue>
    </source>
</reference>
<sequence length="138" mass="14821">MCADAMGHADGWVCDAGRQLLVVRGGSGDEELCWELSGRKALRGSRAQQLVLWTGRVNEAVHAEAGDEAQAAVACVDPGGWCDEGRKQLAIVHDGSSGGQIWQNSRQRKCTVNNAAFVLASLPGRFAQKWNMEIGLDI</sequence>
<evidence type="ECO:0000313" key="2">
    <source>
        <dbReference type="Proteomes" id="UP000652761"/>
    </source>
</evidence>
<comment type="caution">
    <text evidence="1">The sequence shown here is derived from an EMBL/GenBank/DDBJ whole genome shotgun (WGS) entry which is preliminary data.</text>
</comment>
<keyword evidence="2" id="KW-1185">Reference proteome</keyword>
<dbReference type="Proteomes" id="UP000652761">
    <property type="component" value="Unassembled WGS sequence"/>
</dbReference>
<accession>A0A843TLN5</accession>
<proteinExistence type="predicted"/>
<dbReference type="AlphaFoldDB" id="A0A843TLN5"/>